<dbReference type="PANTHER" id="PTHR41710">
    <property type="entry name" value="GLYCOSYL TRANSFERASE, FAMILY 39"/>
    <property type="match status" value="1"/>
</dbReference>
<dbReference type="PANTHER" id="PTHR41710:SF2">
    <property type="entry name" value="GLYCOSYL TRANSFERASE FAMILY 39_83 DOMAIN-CONTAINING PROTEIN"/>
    <property type="match status" value="1"/>
</dbReference>
<keyword evidence="1" id="KW-0472">Membrane</keyword>
<accession>A0A482SYX2</accession>
<evidence type="ECO:0000259" key="2">
    <source>
        <dbReference type="Pfam" id="PF13231"/>
    </source>
</evidence>
<dbReference type="EMBL" id="RZHH01000003">
    <property type="protein sequence ID" value="RYJ08241.1"/>
    <property type="molecule type" value="Genomic_DNA"/>
</dbReference>
<feature type="transmembrane region" description="Helical" evidence="1">
    <location>
        <begin position="456"/>
        <end position="476"/>
    </location>
</feature>
<feature type="transmembrane region" description="Helical" evidence="1">
    <location>
        <begin position="426"/>
        <end position="444"/>
    </location>
</feature>
<dbReference type="AlphaFoldDB" id="A0A482SYX2"/>
<dbReference type="InterPro" id="IPR038731">
    <property type="entry name" value="RgtA/B/C-like"/>
</dbReference>
<dbReference type="NCBIfam" id="TIGR03663">
    <property type="entry name" value="flippase activity-associated protein Agl23"/>
    <property type="match status" value="1"/>
</dbReference>
<dbReference type="Pfam" id="PF13231">
    <property type="entry name" value="PMT_2"/>
    <property type="match status" value="1"/>
</dbReference>
<feature type="transmembrane region" description="Helical" evidence="1">
    <location>
        <begin position="12"/>
        <end position="31"/>
    </location>
</feature>
<dbReference type="PIRSF" id="PIRSF030218">
    <property type="entry name" value="Mannosyltr_MA4085_prd"/>
    <property type="match status" value="1"/>
</dbReference>
<dbReference type="InterPro" id="IPR016950">
    <property type="entry name" value="Manno-Trfase_MA4085_prd"/>
</dbReference>
<feature type="transmembrane region" description="Helical" evidence="1">
    <location>
        <begin position="365"/>
        <end position="384"/>
    </location>
</feature>
<evidence type="ECO:0000256" key="1">
    <source>
        <dbReference type="SAM" id="Phobius"/>
    </source>
</evidence>
<feature type="domain" description="Glycosyltransferase RgtA/B/C/D-like" evidence="2">
    <location>
        <begin position="66"/>
        <end position="196"/>
    </location>
</feature>
<comment type="caution">
    <text evidence="3">The sequence shown here is derived from an EMBL/GenBank/DDBJ whole genome shotgun (WGS) entry which is preliminary data.</text>
</comment>
<reference evidence="3 4" key="1">
    <citation type="submission" date="2018-12" db="EMBL/GenBank/DDBJ databases">
        <title>Genome analysis provides insights into bioremediation potentialities of Halogeometricum borinquense strain N11.</title>
        <authorList>
            <person name="Najjari A."/>
            <person name="Youssef N."/>
            <person name="Fhoula I."/>
            <person name="Ben Dhia O."/>
            <person name="Mahjoubi M."/>
            <person name="Ouzari H.I."/>
            <person name="Cherif A."/>
        </authorList>
    </citation>
    <scope>NUCLEOTIDE SEQUENCE [LARGE SCALE GENOMIC DNA]</scope>
    <source>
        <strain evidence="3 4">N11</strain>
    </source>
</reference>
<gene>
    <name evidence="3" type="ORF">ELS19_16900</name>
</gene>
<feature type="transmembrane region" description="Helical" evidence="1">
    <location>
        <begin position="336"/>
        <end position="353"/>
    </location>
</feature>
<feature type="transmembrane region" description="Helical" evidence="1">
    <location>
        <begin position="138"/>
        <end position="155"/>
    </location>
</feature>
<keyword evidence="1" id="KW-1133">Transmembrane helix</keyword>
<organism evidence="3 4">
    <name type="scientific">Halogeometricum borinquense</name>
    <dbReference type="NCBI Taxonomy" id="60847"/>
    <lineage>
        <taxon>Archaea</taxon>
        <taxon>Methanobacteriati</taxon>
        <taxon>Methanobacteriota</taxon>
        <taxon>Stenosarchaea group</taxon>
        <taxon>Halobacteria</taxon>
        <taxon>Halobacteriales</taxon>
        <taxon>Haloferacaceae</taxon>
        <taxon>Halogeometricum</taxon>
    </lineage>
</organism>
<sequence>MSKNRSLLDRVDAITLAVVGIALVGTALRLVGLGTRVFQYDEGWVGYWILQFMETGVWQYRPIVHGPFFIRVNSAIFGAIGVSDFSARLVVALLGGILPIAALLFRRHLRDSTVLAFALLLTANPILLYYSRFMRYDLPLAAFSLFTLGFIVSAYDTGQRRYAYAAAVTGALAFTTKESVLLYLASWLGAAVLLLDYRFLRARDIGSDWRGVIQSQWQTLQNSIRHWGVHLIGAGALWLAVFVFFYAPRAPGAGSVGFYDALRNPLLWPDVISEATVGSFNSAIELWGGGMQDHAYLPYLTDTLRTLAEGAPGIVSFSVVGFLYDRYVTDRPSDLVAFNFYVGISAIVGYPLANNFPVPWSTIHAVVPLALPAAIGVGVTYRWGRAAAADLGSKQRVIAGLLGIAIGGILQTATASGSLTSVVKGALVLGGGLLLAAAFLPRIRALPNRLSSSNKAVFPVVAAALLLLSVGLHAAAIDYQTNYVAPTNGDVSPGGGSHLVYQSQPPQSLASLLATMGRVSNGDGTDVVFVGSRLSMNESEAQSPPGPAGWFARNPLPWYTEQYGVETENLVNPEDRSPNAPVVITTKRHSDTLAAQLEGYVGVKLPLDQNSNRVVYAFIERSKAPPRAELFSGQASPVKTDGDSE</sequence>
<evidence type="ECO:0000313" key="3">
    <source>
        <dbReference type="EMBL" id="RYJ08241.1"/>
    </source>
</evidence>
<dbReference type="InterPro" id="IPR019962">
    <property type="entry name" value="CHP03663"/>
</dbReference>
<feature type="transmembrane region" description="Helical" evidence="1">
    <location>
        <begin position="306"/>
        <end position="324"/>
    </location>
</feature>
<name>A0A482SYX2_9EURY</name>
<dbReference type="RefSeq" id="WP_129786068.1">
    <property type="nucleotide sequence ID" value="NZ_RZHH01000003.1"/>
</dbReference>
<dbReference type="Proteomes" id="UP000294028">
    <property type="component" value="Unassembled WGS sequence"/>
</dbReference>
<keyword evidence="1" id="KW-0812">Transmembrane</keyword>
<feature type="transmembrane region" description="Helical" evidence="1">
    <location>
        <begin position="112"/>
        <end position="131"/>
    </location>
</feature>
<protein>
    <submittedName>
        <fullName evidence="3">TIGR03663 family protein</fullName>
    </submittedName>
</protein>
<feature type="transmembrane region" description="Helical" evidence="1">
    <location>
        <begin position="227"/>
        <end position="247"/>
    </location>
</feature>
<feature type="transmembrane region" description="Helical" evidence="1">
    <location>
        <begin position="396"/>
        <end position="414"/>
    </location>
</feature>
<proteinExistence type="predicted"/>
<evidence type="ECO:0000313" key="4">
    <source>
        <dbReference type="Proteomes" id="UP000294028"/>
    </source>
</evidence>
<feature type="transmembrane region" description="Helical" evidence="1">
    <location>
        <begin position="89"/>
        <end position="106"/>
    </location>
</feature>